<organism evidence="1 2">
    <name type="scientific">Brachionus plicatilis</name>
    <name type="common">Marine rotifer</name>
    <name type="synonym">Brachionus muelleri</name>
    <dbReference type="NCBI Taxonomy" id="10195"/>
    <lineage>
        <taxon>Eukaryota</taxon>
        <taxon>Metazoa</taxon>
        <taxon>Spiralia</taxon>
        <taxon>Gnathifera</taxon>
        <taxon>Rotifera</taxon>
        <taxon>Eurotatoria</taxon>
        <taxon>Monogononta</taxon>
        <taxon>Pseudotrocha</taxon>
        <taxon>Ploima</taxon>
        <taxon>Brachionidae</taxon>
        <taxon>Brachionus</taxon>
    </lineage>
</organism>
<feature type="non-terminal residue" evidence="1">
    <location>
        <position position="123"/>
    </location>
</feature>
<comment type="caution">
    <text evidence="1">The sequence shown here is derived from an EMBL/GenBank/DDBJ whole genome shotgun (WGS) entry which is preliminary data.</text>
</comment>
<accession>A0A3M7PMP6</accession>
<evidence type="ECO:0000313" key="1">
    <source>
        <dbReference type="EMBL" id="RNA00330.1"/>
    </source>
</evidence>
<name>A0A3M7PMP6_BRAPC</name>
<dbReference type="Proteomes" id="UP000276133">
    <property type="component" value="Unassembled WGS sequence"/>
</dbReference>
<evidence type="ECO:0000313" key="2">
    <source>
        <dbReference type="Proteomes" id="UP000276133"/>
    </source>
</evidence>
<dbReference type="AlphaFoldDB" id="A0A3M7PMP6"/>
<proteinExistence type="predicted"/>
<reference evidence="1 2" key="1">
    <citation type="journal article" date="2018" name="Sci. Rep.">
        <title>Genomic signatures of local adaptation to the degree of environmental predictability in rotifers.</title>
        <authorList>
            <person name="Franch-Gras L."/>
            <person name="Hahn C."/>
            <person name="Garcia-Roger E.M."/>
            <person name="Carmona M.J."/>
            <person name="Serra M."/>
            <person name="Gomez A."/>
        </authorList>
    </citation>
    <scope>NUCLEOTIDE SEQUENCE [LARGE SCALE GENOMIC DNA]</scope>
    <source>
        <strain evidence="1">HYR1</strain>
    </source>
</reference>
<sequence>MKNLFYLLIYLYHANARSFKVHFNSEKFDFNFAHAVSDITPVCFWRNMSSDKIDIIEIASNWPSLGQGYHSEVVRWHHSLLKSVVDEIATLKQEIVDLKKFNEMQANELIQLKSSPSTATSTP</sequence>
<dbReference type="EMBL" id="REGN01009817">
    <property type="protein sequence ID" value="RNA00330.1"/>
    <property type="molecule type" value="Genomic_DNA"/>
</dbReference>
<gene>
    <name evidence="1" type="ORF">BpHYR1_019379</name>
</gene>
<protein>
    <submittedName>
        <fullName evidence="1">Uncharacterized protein</fullName>
    </submittedName>
</protein>
<keyword evidence="2" id="KW-1185">Reference proteome</keyword>